<dbReference type="GO" id="GO:0005654">
    <property type="term" value="C:nucleoplasm"/>
    <property type="evidence" value="ECO:0007669"/>
    <property type="project" value="TreeGrafter"/>
</dbReference>
<dbReference type="GO" id="GO:0045667">
    <property type="term" value="P:regulation of osteoblast differentiation"/>
    <property type="evidence" value="ECO:0007669"/>
    <property type="project" value="TreeGrafter"/>
</dbReference>
<dbReference type="PANTHER" id="PTHR15993">
    <property type="entry name" value="HEMOGEN"/>
    <property type="match status" value="1"/>
</dbReference>
<dbReference type="PANTHER" id="PTHR15993:SF6">
    <property type="entry name" value="HEMOGEN"/>
    <property type="match status" value="1"/>
</dbReference>
<evidence type="ECO:0000313" key="2">
    <source>
        <dbReference type="EMBL" id="KFO19087.1"/>
    </source>
</evidence>
<dbReference type="AlphaFoldDB" id="A0A091CMF4"/>
<sequence length="486" mass="55564">MDLREDQSHLQCHQTPERHQRETPAPEIIGTWSLRNREQLRKRKAEAQEKQTSQWAFGEQKKRKWQKTGKVNQRGRKRQRNAEPKIEPQSQTAKEMMEKALVPTEAQKEPHGRVSEAPALVASPQNIVAEEHSFELPQESITHQENSSEYQEIVVQSHSSETCQHMAETEDLAPKMCQDILVLQDHSSKVCQGVAQPEVLAPKTSQEIAVIQEHPFKIWQDTVQSEVLVPQMCQETAVPKAPYSTTYEVVADQEGCTPEASLKLDVPKDYAEETHPGTVGPKKPTLRQDQAETEGFFLQTQEISQPKDLSTKKYQETIDSEYFSHNTYKEMNVPNSPSHKRIQETPKIEEYSPEINQETLGPEDHSPEIFQETPQPGEYSPEIYRETPGPKEYSPETYQGTSEPEDLSTKTYTNGNVLKEDLPEPYQETGKPHGQDPTAHGEDAKDVYTLPQEMQEKPKIEEPEVPVISHIQEIHPENDVYDYVLF</sequence>
<organism evidence="2 3">
    <name type="scientific">Fukomys damarensis</name>
    <name type="common">Damaraland mole rat</name>
    <name type="synonym">Cryptomys damarensis</name>
    <dbReference type="NCBI Taxonomy" id="885580"/>
    <lineage>
        <taxon>Eukaryota</taxon>
        <taxon>Metazoa</taxon>
        <taxon>Chordata</taxon>
        <taxon>Craniata</taxon>
        <taxon>Vertebrata</taxon>
        <taxon>Euteleostomi</taxon>
        <taxon>Mammalia</taxon>
        <taxon>Eutheria</taxon>
        <taxon>Euarchontoglires</taxon>
        <taxon>Glires</taxon>
        <taxon>Rodentia</taxon>
        <taxon>Hystricomorpha</taxon>
        <taxon>Bathyergidae</taxon>
        <taxon>Fukomys</taxon>
    </lineage>
</organism>
<dbReference type="Proteomes" id="UP000028990">
    <property type="component" value="Unassembled WGS sequence"/>
</dbReference>
<dbReference type="OMA" id="MCQEIAV"/>
<dbReference type="GO" id="GO:0030154">
    <property type="term" value="P:cell differentiation"/>
    <property type="evidence" value="ECO:0007669"/>
    <property type="project" value="InterPro"/>
</dbReference>
<evidence type="ECO:0000313" key="3">
    <source>
        <dbReference type="Proteomes" id="UP000028990"/>
    </source>
</evidence>
<dbReference type="STRING" id="885580.ENSFDAP00000019082"/>
<dbReference type="EMBL" id="KN125198">
    <property type="protein sequence ID" value="KFO19087.1"/>
    <property type="molecule type" value="Genomic_DNA"/>
</dbReference>
<gene>
    <name evidence="2" type="ORF">H920_19550</name>
</gene>
<feature type="compositionally biased region" description="Basic and acidic residues" evidence="1">
    <location>
        <begin position="15"/>
        <end position="24"/>
    </location>
</feature>
<protein>
    <submittedName>
        <fullName evidence="2">Hemogen</fullName>
    </submittedName>
</protein>
<dbReference type="eggNOG" id="ENOG502SBFR">
    <property type="taxonomic scope" value="Eukaryota"/>
</dbReference>
<dbReference type="InterPro" id="IPR033272">
    <property type="entry name" value="Hemogen"/>
</dbReference>
<reference evidence="2 3" key="1">
    <citation type="submission" date="2013-11" db="EMBL/GenBank/DDBJ databases">
        <title>The Damaraland mole rat (Fukomys damarensis) genome and evolution of African mole rats.</title>
        <authorList>
            <person name="Gladyshev V.N."/>
            <person name="Fang X."/>
        </authorList>
    </citation>
    <scope>NUCLEOTIDE SEQUENCE [LARGE SCALE GENOMIC DNA]</scope>
    <source>
        <tissue evidence="2">Liver</tissue>
    </source>
</reference>
<name>A0A091CMF4_FUKDA</name>
<feature type="region of interest" description="Disordered" evidence="1">
    <location>
        <begin position="371"/>
        <end position="463"/>
    </location>
</feature>
<feature type="compositionally biased region" description="Basic and acidic residues" evidence="1">
    <location>
        <begin position="430"/>
        <end position="446"/>
    </location>
</feature>
<accession>A0A091CMF4</accession>
<dbReference type="OrthoDB" id="9950769at2759"/>
<feature type="compositionally biased region" description="Basic and acidic residues" evidence="1">
    <location>
        <begin position="35"/>
        <end position="49"/>
    </location>
</feature>
<feature type="region of interest" description="Disordered" evidence="1">
    <location>
        <begin position="1"/>
        <end position="96"/>
    </location>
</feature>
<keyword evidence="3" id="KW-1185">Reference proteome</keyword>
<feature type="compositionally biased region" description="Basic residues" evidence="1">
    <location>
        <begin position="61"/>
        <end position="79"/>
    </location>
</feature>
<proteinExistence type="predicted"/>
<evidence type="ECO:0000256" key="1">
    <source>
        <dbReference type="SAM" id="MobiDB-lite"/>
    </source>
</evidence>